<reference evidence="2" key="1">
    <citation type="submission" date="2009-11" db="EMBL/GenBank/DDBJ databases">
        <authorList>
            <consortium name="The Broad Institute Genome Sequencing Platform"/>
            <person name="Ward D."/>
            <person name="Feldgarden M."/>
            <person name="Earl A."/>
            <person name="Young S.K."/>
            <person name="Zeng Q."/>
            <person name="Koehrsen M."/>
            <person name="Alvarado L."/>
            <person name="Berlin A."/>
            <person name="Bochicchio J."/>
            <person name="Borenstein D."/>
            <person name="Chapman S.B."/>
            <person name="Chen Z."/>
            <person name="Engels R."/>
            <person name="Freedman E."/>
            <person name="Gellesch M."/>
            <person name="Goldberg J."/>
            <person name="Griggs A."/>
            <person name="Gujja S."/>
            <person name="Heilman E."/>
            <person name="Heiman D."/>
            <person name="Hepburn T."/>
            <person name="Howarth C."/>
            <person name="Jen D."/>
            <person name="Larson L."/>
            <person name="Lewis B."/>
            <person name="Mehta T."/>
            <person name="Park D."/>
            <person name="Pearson M."/>
            <person name="Roberts A."/>
            <person name="Saif S."/>
            <person name="Shea T."/>
            <person name="Shenoy N."/>
            <person name="Sisk P."/>
            <person name="Stolte C."/>
            <person name="Sykes S."/>
            <person name="Thomson T."/>
            <person name="Walk T."/>
            <person name="White J."/>
            <person name="Yandava C."/>
            <person name="Izard J."/>
            <person name="Baranova O.V."/>
            <person name="Blanton J.M."/>
            <person name="Tanner A.C."/>
            <person name="Dewhirst F.E."/>
            <person name="Haas B."/>
            <person name="Nusbaum C."/>
            <person name="Birren B."/>
        </authorList>
    </citation>
    <scope>NUCLEOTIDE SEQUENCE [LARGE SCALE GENOMIC DNA]</scope>
    <source>
        <strain evidence="2">1-1 BBBD Race 1</strain>
    </source>
</reference>
<sequence length="135" mass="16070">MLGTSVLPFPDQSESRRRRLLVCRIAQQNRRTVQQILDSDLDNKLDSSDSNEETHPPPKKMRQPNKDRDHLKHHESMMKDYFSKSSRYNSRDFCQRFHMERGLVVRIIEDLTKNYPFFVQKAVRIHVSISKQQTV</sequence>
<evidence type="ECO:0000313" key="2">
    <source>
        <dbReference type="EMBL" id="OAV90615.1"/>
    </source>
</evidence>
<evidence type="ECO:0000313" key="3">
    <source>
        <dbReference type="EnsemblFungi" id="PTTG_05030-t43_1-p1"/>
    </source>
</evidence>
<dbReference type="OrthoDB" id="124998at2759"/>
<reference evidence="3" key="4">
    <citation type="submission" date="2025-05" db="UniProtKB">
        <authorList>
            <consortium name="EnsemblFungi"/>
        </authorList>
    </citation>
    <scope>IDENTIFICATION</scope>
    <source>
        <strain evidence="3">isolate 1-1 / race 1 (BBBD)</strain>
    </source>
</reference>
<reference evidence="2" key="2">
    <citation type="submission" date="2016-05" db="EMBL/GenBank/DDBJ databases">
        <title>Comparative analysis highlights variable genome content of wheat rusts and divergence of the mating loci.</title>
        <authorList>
            <person name="Cuomo C.A."/>
            <person name="Bakkeren G."/>
            <person name="Szabo L."/>
            <person name="Khalil H."/>
            <person name="Joly D."/>
            <person name="Goldberg J."/>
            <person name="Young S."/>
            <person name="Zeng Q."/>
            <person name="Fellers J."/>
        </authorList>
    </citation>
    <scope>NUCLEOTIDE SEQUENCE [LARGE SCALE GENOMIC DNA]</scope>
    <source>
        <strain evidence="2">1-1 BBBD Race 1</strain>
    </source>
</reference>
<dbReference type="PANTHER" id="PTHR47150:SF5">
    <property type="entry name" value="OS07G0546750 PROTEIN"/>
    <property type="match status" value="1"/>
</dbReference>
<protein>
    <submittedName>
        <fullName evidence="2 3">Uncharacterized protein</fullName>
    </submittedName>
</protein>
<dbReference type="Proteomes" id="UP000005240">
    <property type="component" value="Unassembled WGS sequence"/>
</dbReference>
<reference evidence="3 4" key="3">
    <citation type="journal article" date="2017" name="G3 (Bethesda)">
        <title>Comparative analysis highlights variable genome content of wheat rusts and divergence of the mating loci.</title>
        <authorList>
            <person name="Cuomo C.A."/>
            <person name="Bakkeren G."/>
            <person name="Khalil H.B."/>
            <person name="Panwar V."/>
            <person name="Joly D."/>
            <person name="Linning R."/>
            <person name="Sakthikumar S."/>
            <person name="Song X."/>
            <person name="Adiconis X."/>
            <person name="Fan L."/>
            <person name="Goldberg J.M."/>
            <person name="Levin J.Z."/>
            <person name="Young S."/>
            <person name="Zeng Q."/>
            <person name="Anikster Y."/>
            <person name="Bruce M."/>
            <person name="Wang M."/>
            <person name="Yin C."/>
            <person name="McCallum B."/>
            <person name="Szabo L.J."/>
            <person name="Hulbert S."/>
            <person name="Chen X."/>
            <person name="Fellers J.P."/>
        </authorList>
    </citation>
    <scope>NUCLEOTIDE SEQUENCE</scope>
    <source>
        <strain evidence="4">Isolate 1-1 / race 1 (BBBD)</strain>
        <strain evidence="3">isolate 1-1 / race 1 (BBBD)</strain>
    </source>
</reference>
<dbReference type="EMBL" id="ADAS02000098">
    <property type="protein sequence ID" value="OAV90615.1"/>
    <property type="molecule type" value="Genomic_DNA"/>
</dbReference>
<dbReference type="PANTHER" id="PTHR47150">
    <property type="entry name" value="OS12G0169200 PROTEIN"/>
    <property type="match status" value="1"/>
</dbReference>
<accession>A0A180GD95</accession>
<organism evidence="2">
    <name type="scientific">Puccinia triticina (isolate 1-1 / race 1 (BBBD))</name>
    <name type="common">Brown leaf rust fungus</name>
    <dbReference type="NCBI Taxonomy" id="630390"/>
    <lineage>
        <taxon>Eukaryota</taxon>
        <taxon>Fungi</taxon>
        <taxon>Dikarya</taxon>
        <taxon>Basidiomycota</taxon>
        <taxon>Pucciniomycotina</taxon>
        <taxon>Pucciniomycetes</taxon>
        <taxon>Pucciniales</taxon>
        <taxon>Pucciniaceae</taxon>
        <taxon>Puccinia</taxon>
    </lineage>
</organism>
<keyword evidence="4" id="KW-1185">Reference proteome</keyword>
<evidence type="ECO:0000256" key="1">
    <source>
        <dbReference type="SAM" id="MobiDB-lite"/>
    </source>
</evidence>
<proteinExistence type="predicted"/>
<name>A0A180GD95_PUCT1</name>
<dbReference type="VEuPathDB" id="FungiDB:PTTG_05030"/>
<feature type="region of interest" description="Disordered" evidence="1">
    <location>
        <begin position="34"/>
        <end position="70"/>
    </location>
</feature>
<gene>
    <name evidence="2" type="ORF">PTTG_05030</name>
</gene>
<feature type="compositionally biased region" description="Basic and acidic residues" evidence="1">
    <location>
        <begin position="41"/>
        <end position="56"/>
    </location>
</feature>
<feature type="non-terminal residue" evidence="2">
    <location>
        <position position="135"/>
    </location>
</feature>
<dbReference type="AlphaFoldDB" id="A0A180GD95"/>
<dbReference type="EnsemblFungi" id="PTTG_05030-t43_1">
    <property type="protein sequence ID" value="PTTG_05030-t43_1-p1"/>
    <property type="gene ID" value="PTTG_05030"/>
</dbReference>
<evidence type="ECO:0000313" key="4">
    <source>
        <dbReference type="Proteomes" id="UP000005240"/>
    </source>
</evidence>